<dbReference type="EMBL" id="FOYI01000001">
    <property type="protein sequence ID" value="SFQ95611.1"/>
    <property type="molecule type" value="Genomic_DNA"/>
</dbReference>
<evidence type="ECO:0000256" key="5">
    <source>
        <dbReference type="ARBA" id="ARBA00022989"/>
    </source>
</evidence>
<dbReference type="InterPro" id="IPR050366">
    <property type="entry name" value="BP-dependent_transpt_permease"/>
</dbReference>
<feature type="transmembrane region" description="Helical" evidence="7">
    <location>
        <begin position="269"/>
        <end position="291"/>
    </location>
</feature>
<reference evidence="9 10" key="1">
    <citation type="submission" date="2016-10" db="EMBL/GenBank/DDBJ databases">
        <authorList>
            <person name="de Groot N.N."/>
        </authorList>
    </citation>
    <scope>NUCLEOTIDE SEQUENCE [LARGE SCALE GENOMIC DNA]</scope>
    <source>
        <strain evidence="10">KMM 9023,NRIC 0796,JCM 17311,KCTC 23692</strain>
    </source>
</reference>
<evidence type="ECO:0000256" key="3">
    <source>
        <dbReference type="ARBA" id="ARBA00022475"/>
    </source>
</evidence>
<dbReference type="Gene3D" id="1.10.3720.10">
    <property type="entry name" value="MetI-like"/>
    <property type="match status" value="1"/>
</dbReference>
<comment type="similarity">
    <text evidence="7">Belongs to the binding-protein-dependent transport system permease family.</text>
</comment>
<dbReference type="OrthoDB" id="9766870at2"/>
<dbReference type="STRING" id="871652.SAMN04515673_101225"/>
<feature type="transmembrane region" description="Helical" evidence="7">
    <location>
        <begin position="90"/>
        <end position="114"/>
    </location>
</feature>
<evidence type="ECO:0000256" key="6">
    <source>
        <dbReference type="ARBA" id="ARBA00023136"/>
    </source>
</evidence>
<dbReference type="PANTHER" id="PTHR43386">
    <property type="entry name" value="OLIGOPEPTIDE TRANSPORT SYSTEM PERMEASE PROTEIN APPC"/>
    <property type="match status" value="1"/>
</dbReference>
<keyword evidence="10" id="KW-1185">Reference proteome</keyword>
<dbReference type="InterPro" id="IPR025966">
    <property type="entry name" value="OppC_N"/>
</dbReference>
<accession>A0A1I6CR06</accession>
<sequence length="303" mass="31643">MAVAEPRALPAAPGRARALRRLLAARGVATGGALLAALLLGALFGPLLWGQDPAHIDLTARNLGASPAHPLGTDQLGRDLLARLMAGARVSLAVGLSATGLALLIGTGVGLLAGMVRWLDAPLMRLTDLCLALPLLPLLLLMMMLFRAPLAALTGPEGGMFLLMVAAIGLTSWMQIARLLRGEVLRLQALEFTRAARALGVPPARLVARHILPNALSPILVSAAICLAQAILTESALSFLGLGFPPDFPTWGRLLLEAIDHLQTNPGRALWPGGAITATVLGVTLLADGLTEALDPRRRTRVP</sequence>
<keyword evidence="5 7" id="KW-1133">Transmembrane helix</keyword>
<keyword evidence="6 7" id="KW-0472">Membrane</keyword>
<dbReference type="Pfam" id="PF00528">
    <property type="entry name" value="BPD_transp_1"/>
    <property type="match status" value="1"/>
</dbReference>
<feature type="transmembrane region" description="Helical" evidence="7">
    <location>
        <begin position="126"/>
        <end position="146"/>
    </location>
</feature>
<name>A0A1I6CR06_9RHOB</name>
<evidence type="ECO:0000256" key="2">
    <source>
        <dbReference type="ARBA" id="ARBA00022448"/>
    </source>
</evidence>
<dbReference type="InterPro" id="IPR035906">
    <property type="entry name" value="MetI-like_sf"/>
</dbReference>
<gene>
    <name evidence="9" type="ORF">SAMN04515673_101225</name>
</gene>
<dbReference type="AlphaFoldDB" id="A0A1I6CR06"/>
<dbReference type="SUPFAM" id="SSF161098">
    <property type="entry name" value="MetI-like"/>
    <property type="match status" value="1"/>
</dbReference>
<evidence type="ECO:0000259" key="8">
    <source>
        <dbReference type="PROSITE" id="PS50928"/>
    </source>
</evidence>
<evidence type="ECO:0000313" key="9">
    <source>
        <dbReference type="EMBL" id="SFQ95611.1"/>
    </source>
</evidence>
<dbReference type="Pfam" id="PF12911">
    <property type="entry name" value="OppC_N"/>
    <property type="match status" value="1"/>
</dbReference>
<dbReference type="Proteomes" id="UP000199302">
    <property type="component" value="Unassembled WGS sequence"/>
</dbReference>
<dbReference type="PROSITE" id="PS50928">
    <property type="entry name" value="ABC_TM1"/>
    <property type="match status" value="1"/>
</dbReference>
<feature type="transmembrane region" description="Helical" evidence="7">
    <location>
        <begin position="23"/>
        <end position="49"/>
    </location>
</feature>
<feature type="transmembrane region" description="Helical" evidence="7">
    <location>
        <begin position="158"/>
        <end position="180"/>
    </location>
</feature>
<dbReference type="RefSeq" id="WP_092075755.1">
    <property type="nucleotide sequence ID" value="NZ_FOYI01000001.1"/>
</dbReference>
<evidence type="ECO:0000313" key="10">
    <source>
        <dbReference type="Proteomes" id="UP000199302"/>
    </source>
</evidence>
<comment type="subcellular location">
    <subcellularLocation>
        <location evidence="1 7">Cell membrane</location>
        <topology evidence="1 7">Multi-pass membrane protein</topology>
    </subcellularLocation>
</comment>
<dbReference type="GO" id="GO:0055085">
    <property type="term" value="P:transmembrane transport"/>
    <property type="evidence" value="ECO:0007669"/>
    <property type="project" value="InterPro"/>
</dbReference>
<protein>
    <submittedName>
        <fullName evidence="9">Peptide/nickel transport system permease protein</fullName>
    </submittedName>
</protein>
<dbReference type="GO" id="GO:0005886">
    <property type="term" value="C:plasma membrane"/>
    <property type="evidence" value="ECO:0007669"/>
    <property type="project" value="UniProtKB-SubCell"/>
</dbReference>
<dbReference type="PANTHER" id="PTHR43386:SF23">
    <property type="entry name" value="ABC TRANSPORTER"/>
    <property type="match status" value="1"/>
</dbReference>
<evidence type="ECO:0000256" key="7">
    <source>
        <dbReference type="RuleBase" id="RU363032"/>
    </source>
</evidence>
<feature type="domain" description="ABC transmembrane type-1" evidence="8">
    <location>
        <begin position="88"/>
        <end position="287"/>
    </location>
</feature>
<keyword evidence="4 7" id="KW-0812">Transmembrane</keyword>
<feature type="transmembrane region" description="Helical" evidence="7">
    <location>
        <begin position="219"/>
        <end position="244"/>
    </location>
</feature>
<evidence type="ECO:0000256" key="4">
    <source>
        <dbReference type="ARBA" id="ARBA00022692"/>
    </source>
</evidence>
<proteinExistence type="inferred from homology"/>
<organism evidence="9 10">
    <name type="scientific">Poseidonocella sedimentorum</name>
    <dbReference type="NCBI Taxonomy" id="871652"/>
    <lineage>
        <taxon>Bacteria</taxon>
        <taxon>Pseudomonadati</taxon>
        <taxon>Pseudomonadota</taxon>
        <taxon>Alphaproteobacteria</taxon>
        <taxon>Rhodobacterales</taxon>
        <taxon>Roseobacteraceae</taxon>
        <taxon>Poseidonocella</taxon>
    </lineage>
</organism>
<dbReference type="InterPro" id="IPR000515">
    <property type="entry name" value="MetI-like"/>
</dbReference>
<evidence type="ECO:0000256" key="1">
    <source>
        <dbReference type="ARBA" id="ARBA00004651"/>
    </source>
</evidence>
<keyword evidence="3" id="KW-1003">Cell membrane</keyword>
<keyword evidence="2 7" id="KW-0813">Transport</keyword>
<dbReference type="CDD" id="cd06261">
    <property type="entry name" value="TM_PBP2"/>
    <property type="match status" value="1"/>
</dbReference>